<evidence type="ECO:0000256" key="5">
    <source>
        <dbReference type="ARBA" id="ARBA00022692"/>
    </source>
</evidence>
<dbReference type="InterPro" id="IPR011923">
    <property type="entry name" value="RodA/MrdB"/>
</dbReference>
<dbReference type="GO" id="GO:0005886">
    <property type="term" value="C:plasma membrane"/>
    <property type="evidence" value="ECO:0007669"/>
    <property type="project" value="UniProtKB-SubCell"/>
</dbReference>
<evidence type="ECO:0000256" key="1">
    <source>
        <dbReference type="ARBA" id="ARBA00004141"/>
    </source>
</evidence>
<evidence type="ECO:0000256" key="10">
    <source>
        <dbReference type="ARBA" id="ARBA00023316"/>
    </source>
</evidence>
<dbReference type="AlphaFoldDB" id="A0AAU9BWR6"/>
<keyword evidence="8 11" id="KW-1133">Transmembrane helix</keyword>
<organism evidence="12 13">
    <name type="scientific">Methylomarinovum tepidoasis</name>
    <dbReference type="NCBI Taxonomy" id="2840183"/>
    <lineage>
        <taxon>Bacteria</taxon>
        <taxon>Pseudomonadati</taxon>
        <taxon>Pseudomonadota</taxon>
        <taxon>Gammaproteobacteria</taxon>
        <taxon>Methylococcales</taxon>
        <taxon>Methylothermaceae</taxon>
        <taxon>Methylomarinovum</taxon>
    </lineage>
</organism>
<dbReference type="Proteomes" id="UP001321450">
    <property type="component" value="Chromosome"/>
</dbReference>
<evidence type="ECO:0000256" key="9">
    <source>
        <dbReference type="ARBA" id="ARBA00023136"/>
    </source>
</evidence>
<dbReference type="KEGG" id="meiy:MIN45_P0437"/>
<feature type="transmembrane region" description="Helical" evidence="11">
    <location>
        <begin position="313"/>
        <end position="336"/>
    </location>
</feature>
<evidence type="ECO:0000256" key="2">
    <source>
        <dbReference type="ARBA" id="ARBA00022475"/>
    </source>
</evidence>
<dbReference type="Pfam" id="PF01098">
    <property type="entry name" value="FTSW_RODA_SPOVE"/>
    <property type="match status" value="1"/>
</dbReference>
<feature type="transmembrane region" description="Helical" evidence="11">
    <location>
        <begin position="165"/>
        <end position="182"/>
    </location>
</feature>
<gene>
    <name evidence="11" type="primary">mrdB</name>
    <name evidence="11" type="synonym">rodA</name>
    <name evidence="12" type="ORF">MIN45_P0437</name>
</gene>
<evidence type="ECO:0000313" key="12">
    <source>
        <dbReference type="EMBL" id="BCX88070.1"/>
    </source>
</evidence>
<evidence type="ECO:0000256" key="3">
    <source>
        <dbReference type="ARBA" id="ARBA00022676"/>
    </source>
</evidence>
<evidence type="ECO:0000313" key="13">
    <source>
        <dbReference type="Proteomes" id="UP001321450"/>
    </source>
</evidence>
<keyword evidence="13" id="KW-1185">Reference proteome</keyword>
<comment type="pathway">
    <text evidence="11">Cell wall biogenesis; peptidoglycan biosynthesis.</text>
</comment>
<name>A0AAU9BWR6_9GAMM</name>
<dbReference type="GO" id="GO:0015648">
    <property type="term" value="F:lipid-linked peptidoglycan transporter activity"/>
    <property type="evidence" value="ECO:0007669"/>
    <property type="project" value="TreeGrafter"/>
</dbReference>
<dbReference type="EC" id="2.4.99.28" evidence="11"/>
<proteinExistence type="inferred from homology"/>
<evidence type="ECO:0000256" key="11">
    <source>
        <dbReference type="HAMAP-Rule" id="MF_02079"/>
    </source>
</evidence>
<evidence type="ECO:0000256" key="8">
    <source>
        <dbReference type="ARBA" id="ARBA00022989"/>
    </source>
</evidence>
<dbReference type="InterPro" id="IPR001182">
    <property type="entry name" value="FtsW/RodA"/>
</dbReference>
<keyword evidence="2 11" id="KW-1003">Cell membrane</keyword>
<dbReference type="PANTHER" id="PTHR30474">
    <property type="entry name" value="CELL CYCLE PROTEIN"/>
    <property type="match status" value="1"/>
</dbReference>
<comment type="similarity">
    <text evidence="11">Belongs to the SEDS family. MrdB/RodA subfamily.</text>
</comment>
<dbReference type="GO" id="GO:0032153">
    <property type="term" value="C:cell division site"/>
    <property type="evidence" value="ECO:0007669"/>
    <property type="project" value="TreeGrafter"/>
</dbReference>
<dbReference type="GO" id="GO:0008360">
    <property type="term" value="P:regulation of cell shape"/>
    <property type="evidence" value="ECO:0007669"/>
    <property type="project" value="UniProtKB-KW"/>
</dbReference>
<protein>
    <recommendedName>
        <fullName evidence="11">Peptidoglycan glycosyltransferase MrdB</fullName>
        <shortName evidence="11">PGT</shortName>
        <ecNumber evidence="11">2.4.99.28</ecNumber>
    </recommendedName>
    <alternativeName>
        <fullName evidence="11">Cell elongation protein RodA</fullName>
    </alternativeName>
    <alternativeName>
        <fullName evidence="11">Cell wall polymerase</fullName>
    </alternativeName>
    <alternativeName>
        <fullName evidence="11">Peptidoglycan polymerase</fullName>
        <shortName evidence="11">PG polymerase</shortName>
    </alternativeName>
</protein>
<evidence type="ECO:0000256" key="6">
    <source>
        <dbReference type="ARBA" id="ARBA00022960"/>
    </source>
</evidence>
<keyword evidence="10 11" id="KW-0961">Cell wall biogenesis/degradation</keyword>
<dbReference type="PANTHER" id="PTHR30474:SF1">
    <property type="entry name" value="PEPTIDOGLYCAN GLYCOSYLTRANSFERASE MRDB"/>
    <property type="match status" value="1"/>
</dbReference>
<keyword evidence="4 11" id="KW-0808">Transferase</keyword>
<dbReference type="EMBL" id="AP024718">
    <property type="protein sequence ID" value="BCX88070.1"/>
    <property type="molecule type" value="Genomic_DNA"/>
</dbReference>
<dbReference type="GO" id="GO:0008955">
    <property type="term" value="F:peptidoglycan glycosyltransferase activity"/>
    <property type="evidence" value="ECO:0007669"/>
    <property type="project" value="UniProtKB-UniRule"/>
</dbReference>
<evidence type="ECO:0000256" key="7">
    <source>
        <dbReference type="ARBA" id="ARBA00022984"/>
    </source>
</evidence>
<dbReference type="PROSITE" id="PS00428">
    <property type="entry name" value="FTSW_RODA_SPOVE"/>
    <property type="match status" value="1"/>
</dbReference>
<keyword evidence="9 11" id="KW-0472">Membrane</keyword>
<comment type="catalytic activity">
    <reaction evidence="11">
        <text>[GlcNAc-(1-&gt;4)-Mur2Ac(oyl-L-Ala-gamma-D-Glu-L-Lys-D-Ala-D-Ala)](n)-di-trans,octa-cis-undecaprenyl diphosphate + beta-D-GlcNAc-(1-&gt;4)-Mur2Ac(oyl-L-Ala-gamma-D-Glu-L-Lys-D-Ala-D-Ala)-di-trans,octa-cis-undecaprenyl diphosphate = [GlcNAc-(1-&gt;4)-Mur2Ac(oyl-L-Ala-gamma-D-Glu-L-Lys-D-Ala-D-Ala)](n+1)-di-trans,octa-cis-undecaprenyl diphosphate + di-trans,octa-cis-undecaprenyl diphosphate + H(+)</text>
        <dbReference type="Rhea" id="RHEA:23708"/>
        <dbReference type="Rhea" id="RHEA-COMP:9602"/>
        <dbReference type="Rhea" id="RHEA-COMP:9603"/>
        <dbReference type="ChEBI" id="CHEBI:15378"/>
        <dbReference type="ChEBI" id="CHEBI:58405"/>
        <dbReference type="ChEBI" id="CHEBI:60033"/>
        <dbReference type="ChEBI" id="CHEBI:78435"/>
        <dbReference type="EC" id="2.4.99.28"/>
    </reaction>
</comment>
<feature type="transmembrane region" description="Helical" evidence="11">
    <location>
        <begin position="24"/>
        <end position="43"/>
    </location>
</feature>
<comment type="subcellular location">
    <subcellularLocation>
        <location evidence="11">Cell inner membrane</location>
        <topology evidence="11">Multi-pass membrane protein</topology>
    </subcellularLocation>
    <subcellularLocation>
        <location evidence="1">Membrane</location>
        <topology evidence="1">Multi-pass membrane protein</topology>
    </subcellularLocation>
</comment>
<feature type="transmembrane region" description="Helical" evidence="11">
    <location>
        <begin position="79"/>
        <end position="98"/>
    </location>
</feature>
<keyword evidence="3 11" id="KW-0328">Glycosyltransferase</keyword>
<dbReference type="GO" id="GO:0051301">
    <property type="term" value="P:cell division"/>
    <property type="evidence" value="ECO:0007669"/>
    <property type="project" value="InterPro"/>
</dbReference>
<sequence length="372" mass="40002">MNATLDTYSTQSRSLWLRLHIDPWLLGGLLALAGIGLLILYSAGGGNPVLVYKQAARLGLAFTVMLALAQVHPRTLYRWSPYLYAAGILLLVAVLGVGDVGKGARRWLDLGFVRFQPSEFVKIFTPMLVARFLAQQPLPPGLKTLAWAGLWIALPVLLIAKQPDLGTALLVATAGGAVVFYAGISWRLLAVLGGAVLAALPAVWMLLHDYQRDRVLMFLNPEQDPLGRGYHTIQAKIAIGSGGLRGKGWLGGTQSHLEFLPEPHTDFIFAVLAEEFGLIGCTALLGLYLFIVGRGMAMALEAQDTFSRLLCGGLALTFFVYVFVNVGMVIGLLPVVGVPLPLVSYGGTSMVTLLAGFGIMMSLHTHRKLVPS</sequence>
<dbReference type="HAMAP" id="MF_02079">
    <property type="entry name" value="PGT_RodA"/>
    <property type="match status" value="1"/>
</dbReference>
<keyword evidence="7 11" id="KW-0573">Peptidoglycan synthesis</keyword>
<keyword evidence="5 11" id="KW-0812">Transmembrane</keyword>
<reference evidence="13" key="1">
    <citation type="journal article" date="2024" name="Int. J. Syst. Evol. Microbiol.">
        <title>Methylomarinovum tepidoasis sp. nov., a moderately thermophilic methanotroph of the family Methylothermaceae isolated from a deep-sea hydrothermal field.</title>
        <authorList>
            <person name="Hirayama H."/>
            <person name="Takaki Y."/>
            <person name="Abe M."/>
            <person name="Miyazaki M."/>
            <person name="Uematsu K."/>
            <person name="Matsui Y."/>
            <person name="Takai K."/>
        </authorList>
    </citation>
    <scope>NUCLEOTIDE SEQUENCE [LARGE SCALE GENOMIC DNA]</scope>
    <source>
        <strain evidence="13">IN45</strain>
    </source>
</reference>
<comment type="function">
    <text evidence="11">Peptidoglycan polymerase that is essential for cell wall elongation.</text>
</comment>
<accession>A0AAU9BWR6</accession>
<dbReference type="GO" id="GO:0071555">
    <property type="term" value="P:cell wall organization"/>
    <property type="evidence" value="ECO:0007669"/>
    <property type="project" value="UniProtKB-KW"/>
</dbReference>
<feature type="transmembrane region" description="Helical" evidence="11">
    <location>
        <begin position="189"/>
        <end position="207"/>
    </location>
</feature>
<keyword evidence="11" id="KW-0997">Cell inner membrane</keyword>
<dbReference type="NCBIfam" id="TIGR02210">
    <property type="entry name" value="rodA_shape"/>
    <property type="match status" value="1"/>
</dbReference>
<feature type="transmembrane region" description="Helical" evidence="11">
    <location>
        <begin position="55"/>
        <end position="73"/>
    </location>
</feature>
<keyword evidence="6 11" id="KW-0133">Cell shape</keyword>
<evidence type="ECO:0000256" key="4">
    <source>
        <dbReference type="ARBA" id="ARBA00022679"/>
    </source>
</evidence>
<dbReference type="GO" id="GO:0009252">
    <property type="term" value="P:peptidoglycan biosynthetic process"/>
    <property type="evidence" value="ECO:0007669"/>
    <property type="project" value="UniProtKB-UniRule"/>
</dbReference>
<dbReference type="InterPro" id="IPR018365">
    <property type="entry name" value="Cell_cycle_FtsW-rel_CS"/>
</dbReference>
<dbReference type="RefSeq" id="WP_286293119.1">
    <property type="nucleotide sequence ID" value="NZ_AP024718.1"/>
</dbReference>
<feature type="transmembrane region" description="Helical" evidence="11">
    <location>
        <begin position="141"/>
        <end position="159"/>
    </location>
</feature>
<feature type="transmembrane region" description="Helical" evidence="11">
    <location>
        <begin position="342"/>
        <end position="363"/>
    </location>
</feature>
<feature type="transmembrane region" description="Helical" evidence="11">
    <location>
        <begin position="267"/>
        <end position="292"/>
    </location>
</feature>